<dbReference type="PANTHER" id="PTHR10491">
    <property type="entry name" value="DTDP-4-DEHYDRORHAMNOSE REDUCTASE"/>
    <property type="match status" value="1"/>
</dbReference>
<dbReference type="UniPathway" id="UPA00124"/>
<proteinExistence type="inferred from homology"/>
<evidence type="ECO:0000259" key="3">
    <source>
        <dbReference type="Pfam" id="PF04321"/>
    </source>
</evidence>
<dbReference type="GO" id="GO:0019305">
    <property type="term" value="P:dTDP-rhamnose biosynthetic process"/>
    <property type="evidence" value="ECO:0007669"/>
    <property type="project" value="UniProtKB-UniPathway"/>
</dbReference>
<evidence type="ECO:0000256" key="2">
    <source>
        <dbReference type="RuleBase" id="RU364082"/>
    </source>
</evidence>
<dbReference type="Proteomes" id="UP000004846">
    <property type="component" value="Unassembled WGS sequence"/>
</dbReference>
<feature type="domain" description="RmlD-like substrate binding" evidence="3">
    <location>
        <begin position="20"/>
        <end position="298"/>
    </location>
</feature>
<evidence type="ECO:0000256" key="1">
    <source>
        <dbReference type="ARBA" id="ARBA00010944"/>
    </source>
</evidence>
<organism evidence="4 5">
    <name type="scientific">Enterococcus faecalis TX4248</name>
    <dbReference type="NCBI Taxonomy" id="749495"/>
    <lineage>
        <taxon>Bacteria</taxon>
        <taxon>Bacillati</taxon>
        <taxon>Bacillota</taxon>
        <taxon>Bacilli</taxon>
        <taxon>Lactobacillales</taxon>
        <taxon>Enterococcaceae</taxon>
        <taxon>Enterococcus</taxon>
    </lineage>
</organism>
<dbReference type="HOGENOM" id="CLU_045518_1_2_9"/>
<dbReference type="CDD" id="cd05254">
    <property type="entry name" value="dTDP_HR_like_SDR_e"/>
    <property type="match status" value="1"/>
</dbReference>
<accession>A0A125W3C2</accession>
<dbReference type="EMBL" id="AEBR01000088">
    <property type="protein sequence ID" value="EFM81900.1"/>
    <property type="molecule type" value="Genomic_DNA"/>
</dbReference>
<comment type="caution">
    <text evidence="4">The sequence shown here is derived from an EMBL/GenBank/DDBJ whole genome shotgun (WGS) entry which is preliminary data.</text>
</comment>
<comment type="similarity">
    <text evidence="1 2">Belongs to the dTDP-4-dehydrorhamnose reductase family.</text>
</comment>
<dbReference type="NCBIfam" id="TIGR01214">
    <property type="entry name" value="rmlD"/>
    <property type="match status" value="1"/>
</dbReference>
<protein>
    <recommendedName>
        <fullName evidence="2">dTDP-4-dehydrorhamnose reductase</fullName>
        <ecNumber evidence="2">1.1.1.133</ecNumber>
    </recommendedName>
</protein>
<keyword evidence="2 4" id="KW-0560">Oxidoreductase</keyword>
<evidence type="ECO:0000313" key="5">
    <source>
        <dbReference type="Proteomes" id="UP000004846"/>
    </source>
</evidence>
<evidence type="ECO:0000313" key="4">
    <source>
        <dbReference type="EMBL" id="EFM81900.1"/>
    </source>
</evidence>
<name>A0A125W3C2_ENTFL</name>
<comment type="function">
    <text evidence="2">Catalyzes the reduction of dTDP-6-deoxy-L-lyxo-4-hexulose to yield dTDP-L-rhamnose.</text>
</comment>
<dbReference type="GO" id="GO:0008831">
    <property type="term" value="F:dTDP-4-dehydrorhamnose reductase activity"/>
    <property type="evidence" value="ECO:0007669"/>
    <property type="project" value="UniProtKB-EC"/>
</dbReference>
<dbReference type="Pfam" id="PF04321">
    <property type="entry name" value="RmlD_sub_bind"/>
    <property type="match status" value="1"/>
</dbReference>
<comment type="pathway">
    <text evidence="2">Carbohydrate biosynthesis; dTDP-L-rhamnose biosynthesis.</text>
</comment>
<dbReference type="PANTHER" id="PTHR10491:SF4">
    <property type="entry name" value="METHIONINE ADENOSYLTRANSFERASE 2 SUBUNIT BETA"/>
    <property type="match status" value="1"/>
</dbReference>
<dbReference type="EC" id="1.1.1.133" evidence="2"/>
<dbReference type="InterPro" id="IPR005913">
    <property type="entry name" value="dTDP_dehydrorham_reduct"/>
</dbReference>
<dbReference type="Gene3D" id="3.90.25.10">
    <property type="entry name" value="UDP-galactose 4-epimerase, domain 1"/>
    <property type="match status" value="1"/>
</dbReference>
<dbReference type="AlphaFoldDB" id="A0A125W3C2"/>
<dbReference type="GO" id="GO:0005829">
    <property type="term" value="C:cytosol"/>
    <property type="evidence" value="ECO:0007669"/>
    <property type="project" value="TreeGrafter"/>
</dbReference>
<dbReference type="InterPro" id="IPR029903">
    <property type="entry name" value="RmlD-like-bd"/>
</dbReference>
<reference evidence="4 5" key="1">
    <citation type="submission" date="2010-07" db="EMBL/GenBank/DDBJ databases">
        <authorList>
            <person name="Sid Ahmed O."/>
        </authorList>
    </citation>
    <scope>NUCLEOTIDE SEQUENCE [LARGE SCALE GENOMIC DNA]</scope>
    <source>
        <strain evidence="4 5">TX4248</strain>
    </source>
</reference>
<dbReference type="SUPFAM" id="SSF51735">
    <property type="entry name" value="NAD(P)-binding Rossmann-fold domains"/>
    <property type="match status" value="1"/>
</dbReference>
<dbReference type="FunFam" id="3.40.50.720:FF:000159">
    <property type="entry name" value="dTDP-4-dehydrorhamnose reductase"/>
    <property type="match status" value="1"/>
</dbReference>
<gene>
    <name evidence="4" type="primary">rfbD</name>
    <name evidence="4" type="ORF">HMPREF9498_02472</name>
</gene>
<dbReference type="Gene3D" id="3.40.50.720">
    <property type="entry name" value="NAD(P)-binding Rossmann-like Domain"/>
    <property type="match status" value="1"/>
</dbReference>
<dbReference type="InterPro" id="IPR036291">
    <property type="entry name" value="NAD(P)-bd_dom_sf"/>
</dbReference>
<sequence length="299" mass="33767">MAKYKSYFALPFFQEGAKKMILITGGNGQLGTELRHLLDEQGIEYVSTDSTELDITDADSTLAKVKEIQPSVIYHCAAYTAVDKAEDEGKELDEKVNVDGTRHVAEAAKAVGATLVYVSTDYIFDGTKKEGVYAIDDQPNPLNEYGRTKLLGEQAVQEILDDYYIIRTSWVFGQYGHNFVFTMQKLAETRDQLTVVDDQFGRPTWTRTLAEFMAFVIAEKAPFGVYHLSNENSCSWYQFAKEILKDTEVEVLPVDSTQFPQKAQRPQYSVMDLSKTEALGFKIPTWQEALAQMLENVQQ</sequence>
<keyword evidence="2" id="KW-0521">NADP</keyword>